<keyword evidence="3" id="KW-1185">Reference proteome</keyword>
<feature type="region of interest" description="Disordered" evidence="1">
    <location>
        <begin position="79"/>
        <end position="102"/>
    </location>
</feature>
<dbReference type="Proteomes" id="UP000324897">
    <property type="component" value="Chromosome 4"/>
</dbReference>
<evidence type="ECO:0000313" key="2">
    <source>
        <dbReference type="EMBL" id="TVU41932.1"/>
    </source>
</evidence>
<evidence type="ECO:0000313" key="3">
    <source>
        <dbReference type="Proteomes" id="UP000324897"/>
    </source>
</evidence>
<dbReference type="Gramene" id="TVU41932">
    <property type="protein sequence ID" value="TVU41932"/>
    <property type="gene ID" value="EJB05_15492"/>
</dbReference>
<reference evidence="2 3" key="1">
    <citation type="journal article" date="2019" name="Sci. Rep.">
        <title>A high-quality genome of Eragrostis curvula grass provides insights into Poaceae evolution and supports new strategies to enhance forage quality.</title>
        <authorList>
            <person name="Carballo J."/>
            <person name="Santos B.A.C.M."/>
            <person name="Zappacosta D."/>
            <person name="Garbus I."/>
            <person name="Selva J.P."/>
            <person name="Gallo C.A."/>
            <person name="Diaz A."/>
            <person name="Albertini E."/>
            <person name="Caccamo M."/>
            <person name="Echenique V."/>
        </authorList>
    </citation>
    <scope>NUCLEOTIDE SEQUENCE [LARGE SCALE GENOMIC DNA]</scope>
    <source>
        <strain evidence="3">cv. Victoria</strain>
        <tissue evidence="2">Leaf</tissue>
    </source>
</reference>
<accession>A0A5J9VZP7</accession>
<sequence length="102" mass="11055">MPMQTAQAHRPKHKQASMSPFSHSQTEKHTKPIKREGQGQGGSPEHESLKQGGLLASPPLLLAVTQHYLLNCRKALEAPAAPDLDGLKLGCRDPSTRLPDAM</sequence>
<organism evidence="2 3">
    <name type="scientific">Eragrostis curvula</name>
    <name type="common">weeping love grass</name>
    <dbReference type="NCBI Taxonomy" id="38414"/>
    <lineage>
        <taxon>Eukaryota</taxon>
        <taxon>Viridiplantae</taxon>
        <taxon>Streptophyta</taxon>
        <taxon>Embryophyta</taxon>
        <taxon>Tracheophyta</taxon>
        <taxon>Spermatophyta</taxon>
        <taxon>Magnoliopsida</taxon>
        <taxon>Liliopsida</taxon>
        <taxon>Poales</taxon>
        <taxon>Poaceae</taxon>
        <taxon>PACMAD clade</taxon>
        <taxon>Chloridoideae</taxon>
        <taxon>Eragrostideae</taxon>
        <taxon>Eragrostidinae</taxon>
        <taxon>Eragrostis</taxon>
    </lineage>
</organism>
<protein>
    <submittedName>
        <fullName evidence="2">Uncharacterized protein</fullName>
    </submittedName>
</protein>
<feature type="non-terminal residue" evidence="2">
    <location>
        <position position="1"/>
    </location>
</feature>
<comment type="caution">
    <text evidence="2">The sequence shown here is derived from an EMBL/GenBank/DDBJ whole genome shotgun (WGS) entry which is preliminary data.</text>
</comment>
<gene>
    <name evidence="2" type="ORF">EJB05_15492</name>
</gene>
<dbReference type="AlphaFoldDB" id="A0A5J9VZP7"/>
<evidence type="ECO:0000256" key="1">
    <source>
        <dbReference type="SAM" id="MobiDB-lite"/>
    </source>
</evidence>
<proteinExistence type="predicted"/>
<name>A0A5J9VZP7_9POAL</name>
<feature type="compositionally biased region" description="Basic and acidic residues" evidence="1">
    <location>
        <begin position="25"/>
        <end position="37"/>
    </location>
</feature>
<dbReference type="EMBL" id="RWGY01000007">
    <property type="protein sequence ID" value="TVU41932.1"/>
    <property type="molecule type" value="Genomic_DNA"/>
</dbReference>
<feature type="region of interest" description="Disordered" evidence="1">
    <location>
        <begin position="1"/>
        <end position="52"/>
    </location>
</feature>